<evidence type="ECO:0000313" key="3">
    <source>
        <dbReference type="Proteomes" id="UP001330749"/>
    </source>
</evidence>
<keyword evidence="3" id="KW-1185">Reference proteome</keyword>
<gene>
    <name evidence="2" type="ORF">P4447_09355</name>
</gene>
<accession>A0ABU6N8X4</accession>
<protein>
    <submittedName>
        <fullName evidence="2">(2Fe-2S)-binding protein</fullName>
    </submittedName>
</protein>
<dbReference type="InterPro" id="IPR036010">
    <property type="entry name" value="2Fe-2S_ferredoxin-like_sf"/>
</dbReference>
<name>A0ABU6N8X4_9BACI</name>
<organism evidence="2 3">
    <name type="scientific">Bacillus xiapuensis</name>
    <dbReference type="NCBI Taxonomy" id="2014075"/>
    <lineage>
        <taxon>Bacteria</taxon>
        <taxon>Bacillati</taxon>
        <taxon>Bacillota</taxon>
        <taxon>Bacilli</taxon>
        <taxon>Bacillales</taxon>
        <taxon>Bacillaceae</taxon>
        <taxon>Bacillus</taxon>
    </lineage>
</organism>
<dbReference type="Proteomes" id="UP001330749">
    <property type="component" value="Unassembled WGS sequence"/>
</dbReference>
<comment type="caution">
    <text evidence="2">The sequence shown here is derived from an EMBL/GenBank/DDBJ whole genome shotgun (WGS) entry which is preliminary data.</text>
</comment>
<dbReference type="EMBL" id="JARMQG010000104">
    <property type="protein sequence ID" value="MED3562663.1"/>
    <property type="molecule type" value="Genomic_DNA"/>
</dbReference>
<reference evidence="2 3" key="1">
    <citation type="submission" date="2023-03" db="EMBL/GenBank/DDBJ databases">
        <title>Bacillus Genome Sequencing.</title>
        <authorList>
            <person name="Dunlap C."/>
        </authorList>
    </citation>
    <scope>NUCLEOTIDE SEQUENCE [LARGE SCALE GENOMIC DNA]</scope>
    <source>
        <strain evidence="2 3">B-14544</strain>
    </source>
</reference>
<dbReference type="InterPro" id="IPR042204">
    <property type="entry name" value="2Fe-2S-bd_N"/>
</dbReference>
<dbReference type="SUPFAM" id="SSF54292">
    <property type="entry name" value="2Fe-2S ferredoxin-like"/>
    <property type="match status" value="1"/>
</dbReference>
<dbReference type="Gene3D" id="3.10.20.440">
    <property type="entry name" value="2Fe-2S iron-sulphur cluster binding domain, sarcosine oxidase, alpha subunit, N-terminal domain"/>
    <property type="match status" value="1"/>
</dbReference>
<sequence length="112" mass="12367">MEKNNRVIHHPILGDLKFRSLINFKFNEKVYSGFEGETIAAALLASGVRTLRCQEETGTPRGIYCNIGHCYECRVQVDGVLGVRACLTPIKEGMAVRSGEKLPAPFKKEGDA</sequence>
<keyword evidence="1" id="KW-0560">Oxidoreductase</keyword>
<evidence type="ECO:0000313" key="2">
    <source>
        <dbReference type="EMBL" id="MED3562663.1"/>
    </source>
</evidence>
<proteinExistence type="predicted"/>
<dbReference type="RefSeq" id="WP_327967608.1">
    <property type="nucleotide sequence ID" value="NZ_JARMQG010000104.1"/>
</dbReference>
<evidence type="ECO:0000256" key="1">
    <source>
        <dbReference type="ARBA" id="ARBA00023002"/>
    </source>
</evidence>
<dbReference type="Pfam" id="PF13510">
    <property type="entry name" value="Fer2_4"/>
    <property type="match status" value="1"/>
</dbReference>